<name>A0A0D5XZE2_9PSED</name>
<dbReference type="PATRIC" id="fig|587753.10.peg.3003"/>
<evidence type="ECO:0000256" key="3">
    <source>
        <dbReference type="ARBA" id="ARBA00023163"/>
    </source>
</evidence>
<keyword evidence="3" id="KW-0804">Transcription</keyword>
<organism evidence="5 6">
    <name type="scientific">Pseudomonas chlororaphis</name>
    <dbReference type="NCBI Taxonomy" id="587753"/>
    <lineage>
        <taxon>Bacteria</taxon>
        <taxon>Pseudomonadati</taxon>
        <taxon>Pseudomonadota</taxon>
        <taxon>Gammaproteobacteria</taxon>
        <taxon>Pseudomonadales</taxon>
        <taxon>Pseudomonadaceae</taxon>
        <taxon>Pseudomonas</taxon>
    </lineage>
</organism>
<dbReference type="GO" id="GO:0003700">
    <property type="term" value="F:DNA-binding transcription factor activity"/>
    <property type="evidence" value="ECO:0007669"/>
    <property type="project" value="InterPro"/>
</dbReference>
<dbReference type="SUPFAM" id="SSF46785">
    <property type="entry name" value="Winged helix' DNA-binding domain"/>
    <property type="match status" value="1"/>
</dbReference>
<dbReference type="PANTHER" id="PTHR44846">
    <property type="entry name" value="MANNOSYL-D-GLYCERATE TRANSPORT/METABOLISM SYSTEM REPRESSOR MNGR-RELATED"/>
    <property type="match status" value="1"/>
</dbReference>
<proteinExistence type="predicted"/>
<evidence type="ECO:0000313" key="6">
    <source>
        <dbReference type="Proteomes" id="UP000032748"/>
    </source>
</evidence>
<dbReference type="InterPro" id="IPR050679">
    <property type="entry name" value="Bact_HTH_transcr_reg"/>
</dbReference>
<dbReference type="SUPFAM" id="SSF64288">
    <property type="entry name" value="Chorismate lyase-like"/>
    <property type="match status" value="1"/>
</dbReference>
<dbReference type="InterPro" id="IPR000524">
    <property type="entry name" value="Tscrpt_reg_HTH_GntR"/>
</dbReference>
<evidence type="ECO:0000313" key="5">
    <source>
        <dbReference type="EMBL" id="AKA24463.1"/>
    </source>
</evidence>
<dbReference type="Pfam" id="PF00392">
    <property type="entry name" value="GntR"/>
    <property type="match status" value="1"/>
</dbReference>
<dbReference type="Proteomes" id="UP000032748">
    <property type="component" value="Chromosome"/>
</dbReference>
<dbReference type="EMBL" id="CP011110">
    <property type="protein sequence ID" value="AKA24463.1"/>
    <property type="molecule type" value="Genomic_DNA"/>
</dbReference>
<evidence type="ECO:0000256" key="2">
    <source>
        <dbReference type="ARBA" id="ARBA00023125"/>
    </source>
</evidence>
<dbReference type="InterPro" id="IPR036390">
    <property type="entry name" value="WH_DNA-bd_sf"/>
</dbReference>
<dbReference type="CDD" id="cd07377">
    <property type="entry name" value="WHTH_GntR"/>
    <property type="match status" value="1"/>
</dbReference>
<dbReference type="GO" id="GO:0003677">
    <property type="term" value="F:DNA binding"/>
    <property type="evidence" value="ECO:0007669"/>
    <property type="project" value="UniProtKB-KW"/>
</dbReference>
<keyword evidence="2" id="KW-0238">DNA-binding</keyword>
<dbReference type="RefSeq" id="WP_045883080.1">
    <property type="nucleotide sequence ID" value="NZ_CP011110.1"/>
</dbReference>
<evidence type="ECO:0000256" key="1">
    <source>
        <dbReference type="ARBA" id="ARBA00023015"/>
    </source>
</evidence>
<evidence type="ECO:0000259" key="4">
    <source>
        <dbReference type="PROSITE" id="PS50949"/>
    </source>
</evidence>
<dbReference type="KEGG" id="pcz:PCL1606_30120"/>
<protein>
    <submittedName>
        <fullName evidence="5">GntR family transcriptional regulator</fullName>
    </submittedName>
</protein>
<dbReference type="AlphaFoldDB" id="A0A0D5XZE2"/>
<dbReference type="InterPro" id="IPR011663">
    <property type="entry name" value="UTRA"/>
</dbReference>
<gene>
    <name evidence="5" type="ORF">PCL1606_30120</name>
</gene>
<dbReference type="SMART" id="SM00866">
    <property type="entry name" value="UTRA"/>
    <property type="match status" value="1"/>
</dbReference>
<dbReference type="Gene3D" id="3.40.1410.10">
    <property type="entry name" value="Chorismate lyase-like"/>
    <property type="match status" value="1"/>
</dbReference>
<dbReference type="Gene3D" id="1.10.10.10">
    <property type="entry name" value="Winged helix-like DNA-binding domain superfamily/Winged helix DNA-binding domain"/>
    <property type="match status" value="1"/>
</dbReference>
<dbReference type="InterPro" id="IPR028978">
    <property type="entry name" value="Chorismate_lyase_/UTRA_dom_sf"/>
</dbReference>
<keyword evidence="1" id="KW-0805">Transcription regulation</keyword>
<dbReference type="GO" id="GO:0045892">
    <property type="term" value="P:negative regulation of DNA-templated transcription"/>
    <property type="evidence" value="ECO:0007669"/>
    <property type="project" value="TreeGrafter"/>
</dbReference>
<dbReference type="PROSITE" id="PS50949">
    <property type="entry name" value="HTH_GNTR"/>
    <property type="match status" value="1"/>
</dbReference>
<dbReference type="InterPro" id="IPR036388">
    <property type="entry name" value="WH-like_DNA-bd_sf"/>
</dbReference>
<sequence length="245" mass="28451">MPFDPISPHYQRIREQIAQDIAGGSPRADEKFPSERELIERFGCTRVTLRQALQQLEAEGLVYRENRRGWYVSPQRIRYDPSRITGFMEYVAAQGRVPRTECLLAEQRPAGAWLARRMGLESADEPVFYLQRRRWIDRRPVLLECNAILASWCPGLLEVDLNTSLTRVLRERFARVQSRCELQIHTSTVNEEQADLLQLSPGSTNVYLERLNFGEDNQPVEFDQEFWRPDALSIVMQTHYPGTLA</sequence>
<reference evidence="5 6" key="1">
    <citation type="journal article" date="2015" name="Mol. Plant Microbe Interact.">
        <title>Comparative Genomic Analysis of Pseudomonas chlororaphis PCL1606 Reveals New Insight into Antifungal Compounds Involved in Biocontrol.</title>
        <authorList>
            <person name="Calderon C.E."/>
            <person name="Ramos C."/>
            <person name="de Vicente A."/>
            <person name="Cazorla F.M."/>
        </authorList>
    </citation>
    <scope>NUCLEOTIDE SEQUENCE [LARGE SCALE GENOMIC DNA]</scope>
    <source>
        <strain evidence="5 6">PCL1606</strain>
    </source>
</reference>
<dbReference type="SMART" id="SM00345">
    <property type="entry name" value="HTH_GNTR"/>
    <property type="match status" value="1"/>
</dbReference>
<dbReference type="PRINTS" id="PR00035">
    <property type="entry name" value="HTHGNTR"/>
</dbReference>
<dbReference type="OrthoDB" id="9784545at2"/>
<dbReference type="Pfam" id="PF07702">
    <property type="entry name" value="UTRA"/>
    <property type="match status" value="1"/>
</dbReference>
<dbReference type="PANTHER" id="PTHR44846:SF10">
    <property type="entry name" value="TRANSCRIPTIONAL REGULATOR-RELATED"/>
    <property type="match status" value="1"/>
</dbReference>
<accession>A0A0D5XZE2</accession>
<feature type="domain" description="HTH gntR-type" evidence="4">
    <location>
        <begin position="7"/>
        <end position="75"/>
    </location>
</feature>